<keyword evidence="1" id="KW-1133">Transmembrane helix</keyword>
<protein>
    <submittedName>
        <fullName evidence="2">Uncharacterized protein</fullName>
    </submittedName>
</protein>
<keyword evidence="1" id="KW-0812">Transmembrane</keyword>
<gene>
    <name evidence="2" type="ORF">CEUTPL_LOCUS6303</name>
</gene>
<dbReference type="Proteomes" id="UP001152799">
    <property type="component" value="Chromosome 3"/>
</dbReference>
<keyword evidence="1" id="KW-0472">Membrane</keyword>
<feature type="transmembrane region" description="Helical" evidence="1">
    <location>
        <begin position="21"/>
        <end position="46"/>
    </location>
</feature>
<name>A0A9N9MRN1_9CUCU</name>
<reference evidence="2" key="1">
    <citation type="submission" date="2022-01" db="EMBL/GenBank/DDBJ databases">
        <authorList>
            <person name="King R."/>
        </authorList>
    </citation>
    <scope>NUCLEOTIDE SEQUENCE</scope>
</reference>
<dbReference type="OrthoDB" id="6717296at2759"/>
<dbReference type="AlphaFoldDB" id="A0A9N9MRN1"/>
<evidence type="ECO:0000313" key="3">
    <source>
        <dbReference type="Proteomes" id="UP001152799"/>
    </source>
</evidence>
<organism evidence="2 3">
    <name type="scientific">Ceutorhynchus assimilis</name>
    <name type="common">cabbage seed weevil</name>
    <dbReference type="NCBI Taxonomy" id="467358"/>
    <lineage>
        <taxon>Eukaryota</taxon>
        <taxon>Metazoa</taxon>
        <taxon>Ecdysozoa</taxon>
        <taxon>Arthropoda</taxon>
        <taxon>Hexapoda</taxon>
        <taxon>Insecta</taxon>
        <taxon>Pterygota</taxon>
        <taxon>Neoptera</taxon>
        <taxon>Endopterygota</taxon>
        <taxon>Coleoptera</taxon>
        <taxon>Polyphaga</taxon>
        <taxon>Cucujiformia</taxon>
        <taxon>Curculionidae</taxon>
        <taxon>Ceutorhynchinae</taxon>
        <taxon>Ceutorhynchus</taxon>
    </lineage>
</organism>
<dbReference type="EMBL" id="OU892279">
    <property type="protein sequence ID" value="CAG9765698.1"/>
    <property type="molecule type" value="Genomic_DNA"/>
</dbReference>
<sequence length="329" mass="37887">MNKITANNMFKLSSTVIYGQLFSRPAFSIDIFLAIMFGAIQCLLIYEITTLEWRTSARVDSMMEVKQSFKDYPNPIVKKTSVKKKSISTCTSDRPSPVTVEKSSERQKKPIETCSSVRCYTTLFKPVPQIHHRSDIHHGLSRAKSISHVKFDKVDRLQYLLSVSPSEYVRRDREWMQNKKHKLITCIRTLAKDLEQAVSEESLNTQKMYKNAIQNSIKTLKRNFVSQLNSSYRLDNFASTNFQPLLEQYGDGLRSSLSNDLIMAICHNSNTTNVSRSCGDGDDEETTCKSEYDYDMEIVSSTLSFRSSESFIEVLKKRSRELFVNFNYK</sequence>
<accession>A0A9N9MRN1</accession>
<evidence type="ECO:0000256" key="1">
    <source>
        <dbReference type="SAM" id="Phobius"/>
    </source>
</evidence>
<proteinExistence type="predicted"/>
<evidence type="ECO:0000313" key="2">
    <source>
        <dbReference type="EMBL" id="CAG9765698.1"/>
    </source>
</evidence>
<keyword evidence="3" id="KW-1185">Reference proteome</keyword>